<dbReference type="EMBL" id="UZAH01037528">
    <property type="protein sequence ID" value="VDP49791.1"/>
    <property type="molecule type" value="Genomic_DNA"/>
</dbReference>
<gene>
    <name evidence="2" type="ORF">HPBE_LOCUS25215</name>
</gene>
<reference evidence="4" key="2">
    <citation type="submission" date="2019-09" db="UniProtKB">
        <authorList>
            <consortium name="WormBaseParasite"/>
        </authorList>
    </citation>
    <scope>IDENTIFICATION</scope>
</reference>
<proteinExistence type="predicted"/>
<evidence type="ECO:0000313" key="4">
    <source>
        <dbReference type="WBParaSite" id="HPBE_0002521601-mRNA-1"/>
    </source>
</evidence>
<dbReference type="WBParaSite" id="HPBE_0002521601-mRNA-1">
    <property type="protein sequence ID" value="HPBE_0002521601-mRNA-1"/>
    <property type="gene ID" value="HPBE_0002521601"/>
</dbReference>
<dbReference type="AlphaFoldDB" id="A0A183GR96"/>
<reference evidence="2 3" key="1">
    <citation type="submission" date="2018-11" db="EMBL/GenBank/DDBJ databases">
        <authorList>
            <consortium name="Pathogen Informatics"/>
        </authorList>
    </citation>
    <scope>NUCLEOTIDE SEQUENCE [LARGE SCALE GENOMIC DNA]</scope>
</reference>
<accession>A0A3P8E0G9</accession>
<organism evidence="3 4">
    <name type="scientific">Heligmosomoides polygyrus</name>
    <name type="common">Parasitic roundworm</name>
    <dbReference type="NCBI Taxonomy" id="6339"/>
    <lineage>
        <taxon>Eukaryota</taxon>
        <taxon>Metazoa</taxon>
        <taxon>Ecdysozoa</taxon>
        <taxon>Nematoda</taxon>
        <taxon>Chromadorea</taxon>
        <taxon>Rhabditida</taxon>
        <taxon>Rhabditina</taxon>
        <taxon>Rhabditomorpha</taxon>
        <taxon>Strongyloidea</taxon>
        <taxon>Heligmosomidae</taxon>
        <taxon>Heligmosomoides</taxon>
    </lineage>
</organism>
<keyword evidence="3" id="KW-1185">Reference proteome</keyword>
<feature type="coiled-coil region" evidence="1">
    <location>
        <begin position="41"/>
        <end position="68"/>
    </location>
</feature>
<sequence>MMVVPASAPTMAIASPTTPPVVMLLGAGTQPKQEKAEPVWRRKANDLKQEIEKKMSVVERKLDEIAAAALHQGKATGQAKPDQADVYMCAVESVHVAAGHHGKVPYSVLELFYWAGWIIMRGQLKSITDRDPFTTPEWKRAME</sequence>
<evidence type="ECO:0000313" key="2">
    <source>
        <dbReference type="EMBL" id="VDP49791.1"/>
    </source>
</evidence>
<evidence type="ECO:0000256" key="1">
    <source>
        <dbReference type="SAM" id="Coils"/>
    </source>
</evidence>
<accession>A0A183GR96</accession>
<evidence type="ECO:0000313" key="3">
    <source>
        <dbReference type="Proteomes" id="UP000050761"/>
    </source>
</evidence>
<dbReference type="Proteomes" id="UP000050761">
    <property type="component" value="Unassembled WGS sequence"/>
</dbReference>
<protein>
    <submittedName>
        <fullName evidence="4">Ammonium_transp domain-containing protein</fullName>
    </submittedName>
</protein>
<name>A0A183GR96_HELPZ</name>
<keyword evidence="1" id="KW-0175">Coiled coil</keyword>